<dbReference type="EMBL" id="JARKIE010000209">
    <property type="protein sequence ID" value="KAJ7666449.1"/>
    <property type="molecule type" value="Genomic_DNA"/>
</dbReference>
<feature type="compositionally biased region" description="Low complexity" evidence="1">
    <location>
        <begin position="116"/>
        <end position="128"/>
    </location>
</feature>
<feature type="region of interest" description="Disordered" evidence="1">
    <location>
        <begin position="389"/>
        <end position="408"/>
    </location>
</feature>
<evidence type="ECO:0000313" key="3">
    <source>
        <dbReference type="EMBL" id="KAJ7666449.1"/>
    </source>
</evidence>
<reference evidence="3" key="1">
    <citation type="submission" date="2023-03" db="EMBL/GenBank/DDBJ databases">
        <title>Massive genome expansion in bonnet fungi (Mycena s.s.) driven by repeated elements and novel gene families across ecological guilds.</title>
        <authorList>
            <consortium name="Lawrence Berkeley National Laboratory"/>
            <person name="Harder C.B."/>
            <person name="Miyauchi S."/>
            <person name="Viragh M."/>
            <person name="Kuo A."/>
            <person name="Thoen E."/>
            <person name="Andreopoulos B."/>
            <person name="Lu D."/>
            <person name="Skrede I."/>
            <person name="Drula E."/>
            <person name="Henrissat B."/>
            <person name="Morin E."/>
            <person name="Kohler A."/>
            <person name="Barry K."/>
            <person name="LaButti K."/>
            <person name="Morin E."/>
            <person name="Salamov A."/>
            <person name="Lipzen A."/>
            <person name="Mereny Z."/>
            <person name="Hegedus B."/>
            <person name="Baldrian P."/>
            <person name="Stursova M."/>
            <person name="Weitz H."/>
            <person name="Taylor A."/>
            <person name="Grigoriev I.V."/>
            <person name="Nagy L.G."/>
            <person name="Martin F."/>
            <person name="Kauserud H."/>
        </authorList>
    </citation>
    <scope>NUCLEOTIDE SEQUENCE</scope>
    <source>
        <strain evidence="3">CBHHK067</strain>
    </source>
</reference>
<organism evidence="3 4">
    <name type="scientific">Mycena rosella</name>
    <name type="common">Pink bonnet</name>
    <name type="synonym">Agaricus rosellus</name>
    <dbReference type="NCBI Taxonomy" id="1033263"/>
    <lineage>
        <taxon>Eukaryota</taxon>
        <taxon>Fungi</taxon>
        <taxon>Dikarya</taxon>
        <taxon>Basidiomycota</taxon>
        <taxon>Agaricomycotina</taxon>
        <taxon>Agaricomycetes</taxon>
        <taxon>Agaricomycetidae</taxon>
        <taxon>Agaricales</taxon>
        <taxon>Marasmiineae</taxon>
        <taxon>Mycenaceae</taxon>
        <taxon>Mycena</taxon>
    </lineage>
</organism>
<evidence type="ECO:0000256" key="1">
    <source>
        <dbReference type="SAM" id="MobiDB-lite"/>
    </source>
</evidence>
<protein>
    <recommendedName>
        <fullName evidence="2">Chromo domain-containing protein</fullName>
    </recommendedName>
</protein>
<dbReference type="SUPFAM" id="SSF54160">
    <property type="entry name" value="Chromo domain-like"/>
    <property type="match status" value="1"/>
</dbReference>
<feature type="domain" description="Chromo" evidence="2">
    <location>
        <begin position="17"/>
        <end position="48"/>
    </location>
</feature>
<feature type="compositionally biased region" description="Low complexity" evidence="1">
    <location>
        <begin position="178"/>
        <end position="206"/>
    </location>
</feature>
<evidence type="ECO:0000313" key="4">
    <source>
        <dbReference type="Proteomes" id="UP001221757"/>
    </source>
</evidence>
<dbReference type="InterPro" id="IPR023780">
    <property type="entry name" value="Chromo_domain"/>
</dbReference>
<sequence>MSRCELLRTLRPWLTSVQWAGYGSDDDTWEPEEGLAACTRLLGSFWKEIGLDDKDYPMGTVVVPTPKWIRKERARFKIDFEKGKDEKRKQKERADRRKEEAYAAKKAAKKRKQNETTSKPLRSSSSTSVPRATHKPLPSYSAPLPSTSALPKQKIVDSDSSDSDDDRPLANLQKRKTSPAAEAPLALFSPSPSPSSPEISLSSIAPNISSTNPKPKLPTRKPSTSIPSIPPKSKGPDRPSLSVNMSKAVASPSLPSAARPTPLPLPKPSIPLPSRQRPASSNAGSATSSTFPSRPFGKPATPTIPSSRKPATPTIPSTTPTIPFVKPATPTIPPSAIPAHIQRKGSAPSRGIQFLNAADPATATSMSGLSTKQRLSQAALALAPAKEAQRRAVSPDLPSREPLLHQGPTPRLRVGVQAELRIHPLRSVKPRIHYLTRTPTKNLLTCLSPRLIWIWILTKDHPFLLPRVRFRRIRSPPLSSPPRRPSQASLNAQADDLLREMVPPNSVRLPPTTLNDSLRRIQKKWKWTGKLLADLADKTDHLCDVVLNDLVPLQIEGLRINVAMASADSIHLLSFHDLVDMSDFLKTCPEQQLARLGPSTDKDAEPLKILARYMTKKSLVSLVPVFLDDRLAGHLLLFPPMIQILLKLFRVPPELAASSSLVVALLPWKEFPEKESRRPFSHLPGRLDAPIPSTADWKKNMEKSKYQLALRILKFPKSLHEWMSKSNRPYCIWPPCGDQKAPRDRETGYLMAILTQCGAKKVSFKTDIRAIFVHVGALKHIRKLPLLVERRSQTCSIRFYTYGTHETVHPEQWGIREIYPIGGVVTFTPSALYEDPWGVINTMKVIDKHPLWTCYILPSVLGMATKLSSPEEDPLVAFDRGGVFVFDLLLRAIDDGEVSVLRAPPLDRYPLKDSDPAEDWLRDHWVTRPLGPRRVLESCMDAFTPTEWASAIESEISEDLDLMQRQPDIMKHYRRYVVIRAESDDSVNADRDGFDFNDDSQKVGL</sequence>
<keyword evidence="4" id="KW-1185">Reference proteome</keyword>
<dbReference type="InterPro" id="IPR000953">
    <property type="entry name" value="Chromo/chromo_shadow_dom"/>
</dbReference>
<accession>A0AAD7CVV3</accession>
<feature type="compositionally biased region" description="Low complexity" evidence="1">
    <location>
        <begin position="310"/>
        <end position="324"/>
    </location>
</feature>
<feature type="compositionally biased region" description="Pro residues" evidence="1">
    <location>
        <begin position="261"/>
        <end position="271"/>
    </location>
</feature>
<evidence type="ECO:0000259" key="2">
    <source>
        <dbReference type="PROSITE" id="PS50013"/>
    </source>
</evidence>
<feature type="compositionally biased region" description="Low complexity" evidence="1">
    <location>
        <begin position="279"/>
        <end position="290"/>
    </location>
</feature>
<dbReference type="PROSITE" id="PS50013">
    <property type="entry name" value="CHROMO_2"/>
    <property type="match status" value="1"/>
</dbReference>
<dbReference type="Proteomes" id="UP001221757">
    <property type="component" value="Unassembled WGS sequence"/>
</dbReference>
<dbReference type="AlphaFoldDB" id="A0AAD7CVV3"/>
<dbReference type="Gene3D" id="2.40.50.40">
    <property type="match status" value="1"/>
</dbReference>
<feature type="compositionally biased region" description="Basic and acidic residues" evidence="1">
    <location>
        <begin position="81"/>
        <end position="103"/>
    </location>
</feature>
<name>A0AAD7CVV3_MYCRO</name>
<comment type="caution">
    <text evidence="3">The sequence shown here is derived from an EMBL/GenBank/DDBJ whole genome shotgun (WGS) entry which is preliminary data.</text>
</comment>
<dbReference type="GO" id="GO:0006338">
    <property type="term" value="P:chromatin remodeling"/>
    <property type="evidence" value="ECO:0007669"/>
    <property type="project" value="UniProtKB-ARBA"/>
</dbReference>
<gene>
    <name evidence="3" type="ORF">B0H17DRAFT_1089829</name>
</gene>
<proteinExistence type="predicted"/>
<dbReference type="Pfam" id="PF00385">
    <property type="entry name" value="Chromo"/>
    <property type="match status" value="1"/>
</dbReference>
<dbReference type="InterPro" id="IPR016197">
    <property type="entry name" value="Chromo-like_dom_sf"/>
</dbReference>
<feature type="region of interest" description="Disordered" evidence="1">
    <location>
        <begin position="81"/>
        <end position="324"/>
    </location>
</feature>